<keyword evidence="8" id="KW-0732">Signal</keyword>
<dbReference type="PROSITE" id="PS51732">
    <property type="entry name" value="ASN_GLN_ASE_3"/>
    <property type="match status" value="1"/>
</dbReference>
<dbReference type="InterPro" id="IPR006034">
    <property type="entry name" value="Asparaginase/glutaminase-like"/>
</dbReference>
<dbReference type="Gene3D" id="3.40.50.1170">
    <property type="entry name" value="L-asparaginase, N-terminal domain"/>
    <property type="match status" value="1"/>
</dbReference>
<dbReference type="InterPro" id="IPR027474">
    <property type="entry name" value="L-asparaginase_N"/>
</dbReference>
<feature type="active site" evidence="6">
    <location>
        <position position="148"/>
    </location>
</feature>
<evidence type="ECO:0000256" key="8">
    <source>
        <dbReference type="SAM" id="SignalP"/>
    </source>
</evidence>
<feature type="chain" id="PRO_5012168989" evidence="8">
    <location>
        <begin position="39"/>
        <end position="385"/>
    </location>
</feature>
<proteinExistence type="inferred from homology"/>
<dbReference type="PROSITE" id="PS51257">
    <property type="entry name" value="PROKAR_LIPOPROTEIN"/>
    <property type="match status" value="1"/>
</dbReference>
<reference evidence="11 12" key="1">
    <citation type="journal article" date="2017" name="Genome Announc.">
        <title>Complete Genome Sequence of Burkholderia stabilis FERMP-21014.</title>
        <authorList>
            <person name="Konishi K."/>
            <person name="Kumagai T."/>
            <person name="Sakasegawa S."/>
            <person name="Tamura T."/>
        </authorList>
    </citation>
    <scope>NUCLEOTIDE SEQUENCE [LARGE SCALE GENOMIC DNA]</scope>
    <source>
        <strain evidence="11 12">FERMP-21014</strain>
    </source>
</reference>
<sequence>MNIKTTLRQAACLRRSRTTVAAALLAGACSLNGASVWAADTTPDNATAASAASPAAGSARILVLATGGTIAGTADPRSAIGYNSGNVKGQELVRAVPGIEKLASIKSEQISNVGSQDMSDEIWFRLAHRIQDALDRNEADGIVITHGTDTMEETAFFLQNVVRSDKPVVLVGSMRPGGSTSADGPNNLYEAVEVAASPKSRGRGVMVVMNDQIHAPRWITKTNTTAVQTFASPNAGVIGYVDPASIRFVAPAPASARDAFGLPANGRLPRVEIVYAHSNMDGVQIDHAIADGAKGIVLAGEGDGDASREALDALDRAARKGIVVVRSTRVMSGFVNRNVEVEDDKRGFVVSLDLNPQKARLLTQLLIANGVTNPGKVQQAFSGTF</sequence>
<feature type="active site" description="O-isoaspartyl threonine intermediate" evidence="3">
    <location>
        <position position="69"/>
    </location>
</feature>
<protein>
    <submittedName>
        <fullName evidence="11">L-asparaginase II</fullName>
    </submittedName>
</protein>
<dbReference type="InterPro" id="IPR037152">
    <property type="entry name" value="L-asparaginase_N_sf"/>
</dbReference>
<dbReference type="NCBIfam" id="TIGR00520">
    <property type="entry name" value="asnASE_II"/>
    <property type="match status" value="1"/>
</dbReference>
<evidence type="ECO:0000256" key="2">
    <source>
        <dbReference type="ARBA" id="ARBA00022801"/>
    </source>
</evidence>
<dbReference type="CDD" id="cd08964">
    <property type="entry name" value="L-asparaginase_II"/>
    <property type="match status" value="1"/>
</dbReference>
<evidence type="ECO:0000256" key="5">
    <source>
        <dbReference type="PROSITE-ProRule" id="PRU10099"/>
    </source>
</evidence>
<dbReference type="PANTHER" id="PTHR11707:SF28">
    <property type="entry name" value="60 KDA LYSOPHOSPHOLIPASE"/>
    <property type="match status" value="1"/>
</dbReference>
<comment type="similarity">
    <text evidence="1 7">Belongs to the asparaginase 1 family.</text>
</comment>
<dbReference type="Pfam" id="PF00710">
    <property type="entry name" value="Asparaginase"/>
    <property type="match status" value="1"/>
</dbReference>
<dbReference type="PIRSF" id="PIRSF500176">
    <property type="entry name" value="L_ASNase"/>
    <property type="match status" value="1"/>
</dbReference>
<feature type="domain" description="L-asparaginase N-terminal" evidence="9">
    <location>
        <begin position="60"/>
        <end position="249"/>
    </location>
</feature>
<evidence type="ECO:0000313" key="12">
    <source>
        <dbReference type="Proteomes" id="UP000218432"/>
    </source>
</evidence>
<evidence type="ECO:0000256" key="4">
    <source>
        <dbReference type="PIRSR" id="PIRSR001220-2"/>
    </source>
</evidence>
<dbReference type="InterPro" id="IPR020827">
    <property type="entry name" value="Asparaginase/glutaminase_AS1"/>
</dbReference>
<dbReference type="GO" id="GO:0006528">
    <property type="term" value="P:asparagine metabolic process"/>
    <property type="evidence" value="ECO:0007669"/>
    <property type="project" value="InterPro"/>
</dbReference>
<dbReference type="PROSITE" id="PS00917">
    <property type="entry name" value="ASN_GLN_ASE_2"/>
    <property type="match status" value="1"/>
</dbReference>
<dbReference type="Proteomes" id="UP000218432">
    <property type="component" value="Chromosome 3"/>
</dbReference>
<dbReference type="EMBL" id="AP018113">
    <property type="protein sequence ID" value="BAX63986.1"/>
    <property type="molecule type" value="Genomic_DNA"/>
</dbReference>
<dbReference type="Gene3D" id="3.40.50.40">
    <property type="match status" value="1"/>
</dbReference>
<evidence type="ECO:0000313" key="11">
    <source>
        <dbReference type="EMBL" id="BAX63986.1"/>
    </source>
</evidence>
<dbReference type="InterPro" id="IPR040919">
    <property type="entry name" value="Asparaginase_C"/>
</dbReference>
<evidence type="ECO:0000256" key="1">
    <source>
        <dbReference type="ARBA" id="ARBA00010518"/>
    </source>
</evidence>
<dbReference type="RefSeq" id="WP_096476291.1">
    <property type="nucleotide sequence ID" value="NZ_AP018113.1"/>
</dbReference>
<feature type="binding site" evidence="4">
    <location>
        <position position="115"/>
    </location>
    <ligand>
        <name>substrate</name>
    </ligand>
</feature>
<organism evidence="11 12">
    <name type="scientific">Burkholderia stabilis</name>
    <dbReference type="NCBI Taxonomy" id="95485"/>
    <lineage>
        <taxon>Bacteria</taxon>
        <taxon>Pseudomonadati</taxon>
        <taxon>Pseudomonadota</taxon>
        <taxon>Betaproteobacteria</taxon>
        <taxon>Burkholderiales</taxon>
        <taxon>Burkholderiaceae</taxon>
        <taxon>Burkholderia</taxon>
        <taxon>Burkholderia cepacia complex</taxon>
    </lineage>
</organism>
<dbReference type="PROSITE" id="PS00144">
    <property type="entry name" value="ASN_GLN_ASE_1"/>
    <property type="match status" value="1"/>
</dbReference>
<dbReference type="InterPro" id="IPR036152">
    <property type="entry name" value="Asp/glu_Ase-like_sf"/>
</dbReference>
<evidence type="ECO:0000256" key="7">
    <source>
        <dbReference type="RuleBase" id="RU004456"/>
    </source>
</evidence>
<gene>
    <name evidence="11" type="ORF">BSFP_068590</name>
</gene>
<evidence type="ECO:0000256" key="3">
    <source>
        <dbReference type="PIRSR" id="PIRSR001220-1"/>
    </source>
</evidence>
<dbReference type="FunFam" id="3.40.50.1170:FF:000001">
    <property type="entry name" value="L-asparaginase 2"/>
    <property type="match status" value="1"/>
</dbReference>
<evidence type="ECO:0000259" key="10">
    <source>
        <dbReference type="Pfam" id="PF17763"/>
    </source>
</evidence>
<dbReference type="InterPro" id="IPR004550">
    <property type="entry name" value="AsnASE_II"/>
</dbReference>
<dbReference type="AlphaFoldDB" id="A0A1Y1BXW3"/>
<dbReference type="GO" id="GO:0004067">
    <property type="term" value="F:asparaginase activity"/>
    <property type="evidence" value="ECO:0007669"/>
    <property type="project" value="UniProtKB-UniRule"/>
</dbReference>
<dbReference type="PIRSF" id="PIRSF001220">
    <property type="entry name" value="L-ASNase_gatD"/>
    <property type="match status" value="1"/>
</dbReference>
<dbReference type="InterPro" id="IPR027473">
    <property type="entry name" value="L-asparaginase_C"/>
</dbReference>
<dbReference type="Pfam" id="PF17763">
    <property type="entry name" value="Asparaginase_C"/>
    <property type="match status" value="1"/>
</dbReference>
<feature type="domain" description="Asparaginase/glutaminase C-terminal" evidence="10">
    <location>
        <begin position="270"/>
        <end position="381"/>
    </location>
</feature>
<dbReference type="SMART" id="SM00870">
    <property type="entry name" value="Asparaginase"/>
    <property type="match status" value="1"/>
</dbReference>
<evidence type="ECO:0000256" key="6">
    <source>
        <dbReference type="PROSITE-ProRule" id="PRU10100"/>
    </source>
</evidence>
<feature type="signal peptide" evidence="8">
    <location>
        <begin position="1"/>
        <end position="38"/>
    </location>
</feature>
<feature type="active site" evidence="5">
    <location>
        <position position="69"/>
    </location>
</feature>
<dbReference type="PANTHER" id="PTHR11707">
    <property type="entry name" value="L-ASPARAGINASE"/>
    <property type="match status" value="1"/>
</dbReference>
<dbReference type="PRINTS" id="PR00139">
    <property type="entry name" value="ASNGLNASE"/>
</dbReference>
<keyword evidence="2" id="KW-0378">Hydrolase</keyword>
<evidence type="ECO:0000259" key="9">
    <source>
        <dbReference type="Pfam" id="PF00710"/>
    </source>
</evidence>
<dbReference type="InterPro" id="IPR027475">
    <property type="entry name" value="Asparaginase/glutaminase_AS2"/>
</dbReference>
<dbReference type="SUPFAM" id="SSF53774">
    <property type="entry name" value="Glutaminase/Asparaginase"/>
    <property type="match status" value="1"/>
</dbReference>
<name>A0A1Y1BXW3_9BURK</name>
<accession>A0A1Y1BXW3</accession>
<feature type="binding site" evidence="4">
    <location>
        <begin position="148"/>
        <end position="149"/>
    </location>
    <ligand>
        <name>substrate</name>
    </ligand>
</feature>